<feature type="compositionally biased region" description="Pro residues" evidence="1">
    <location>
        <begin position="40"/>
        <end position="52"/>
    </location>
</feature>
<feature type="region of interest" description="Disordered" evidence="1">
    <location>
        <begin position="1"/>
        <end position="55"/>
    </location>
</feature>
<reference evidence="3" key="1">
    <citation type="journal article" date="2013" name="Nature">
        <title>Draft genome of the wheat A-genome progenitor Triticum urartu.</title>
        <authorList>
            <person name="Ling H.Q."/>
            <person name="Zhao S."/>
            <person name="Liu D."/>
            <person name="Wang J."/>
            <person name="Sun H."/>
            <person name="Zhang C."/>
            <person name="Fan H."/>
            <person name="Li D."/>
            <person name="Dong L."/>
            <person name="Tao Y."/>
            <person name="Gao C."/>
            <person name="Wu H."/>
            <person name="Li Y."/>
            <person name="Cui Y."/>
            <person name="Guo X."/>
            <person name="Zheng S."/>
            <person name="Wang B."/>
            <person name="Yu K."/>
            <person name="Liang Q."/>
            <person name="Yang W."/>
            <person name="Lou X."/>
            <person name="Chen J."/>
            <person name="Feng M."/>
            <person name="Jian J."/>
            <person name="Zhang X."/>
            <person name="Luo G."/>
            <person name="Jiang Y."/>
            <person name="Liu J."/>
            <person name="Wang Z."/>
            <person name="Sha Y."/>
            <person name="Zhang B."/>
            <person name="Wu H."/>
            <person name="Tang D."/>
            <person name="Shen Q."/>
            <person name="Xue P."/>
            <person name="Zou S."/>
            <person name="Wang X."/>
            <person name="Liu X."/>
            <person name="Wang F."/>
            <person name="Yang Y."/>
            <person name="An X."/>
            <person name="Dong Z."/>
            <person name="Zhang K."/>
            <person name="Zhang X."/>
            <person name="Luo M.C."/>
            <person name="Dvorak J."/>
            <person name="Tong Y."/>
            <person name="Wang J."/>
            <person name="Yang H."/>
            <person name="Li Z."/>
            <person name="Wang D."/>
            <person name="Zhang A."/>
            <person name="Wang J."/>
        </authorList>
    </citation>
    <scope>NUCLEOTIDE SEQUENCE</scope>
    <source>
        <strain evidence="3">cv. G1812</strain>
    </source>
</reference>
<reference evidence="2" key="3">
    <citation type="submission" date="2022-06" db="UniProtKB">
        <authorList>
            <consortium name="EnsemblPlants"/>
        </authorList>
    </citation>
    <scope>IDENTIFICATION</scope>
</reference>
<organism evidence="2 3">
    <name type="scientific">Triticum urartu</name>
    <name type="common">Red wild einkorn</name>
    <name type="synonym">Crithodium urartu</name>
    <dbReference type="NCBI Taxonomy" id="4572"/>
    <lineage>
        <taxon>Eukaryota</taxon>
        <taxon>Viridiplantae</taxon>
        <taxon>Streptophyta</taxon>
        <taxon>Embryophyta</taxon>
        <taxon>Tracheophyta</taxon>
        <taxon>Spermatophyta</taxon>
        <taxon>Magnoliopsida</taxon>
        <taxon>Liliopsida</taxon>
        <taxon>Poales</taxon>
        <taxon>Poaceae</taxon>
        <taxon>BOP clade</taxon>
        <taxon>Pooideae</taxon>
        <taxon>Triticodae</taxon>
        <taxon>Triticeae</taxon>
        <taxon>Triticinae</taxon>
        <taxon>Triticum</taxon>
    </lineage>
</organism>
<evidence type="ECO:0000256" key="1">
    <source>
        <dbReference type="SAM" id="MobiDB-lite"/>
    </source>
</evidence>
<dbReference type="Proteomes" id="UP000015106">
    <property type="component" value="Chromosome 2"/>
</dbReference>
<keyword evidence="3" id="KW-1185">Reference proteome</keyword>
<dbReference type="EnsemblPlants" id="TuG1812G0200000899.01.T01">
    <property type="protein sequence ID" value="TuG1812G0200000899.01.T01"/>
    <property type="gene ID" value="TuG1812G0200000899.01"/>
</dbReference>
<feature type="compositionally biased region" description="Pro residues" evidence="1">
    <location>
        <begin position="1"/>
        <end position="10"/>
    </location>
</feature>
<sequence>KSDTPNPTPIPSSSHLRRRRSPPNFRWERRPRTTNNQPWSTPPSPITHPPLLRPLAPTRTHAGLILPREAVRLRLADRPRR</sequence>
<dbReference type="Gramene" id="TuG1812G0200000899.01.T01">
    <property type="protein sequence ID" value="TuG1812G0200000899.01.T01"/>
    <property type="gene ID" value="TuG1812G0200000899.01"/>
</dbReference>
<evidence type="ECO:0000313" key="3">
    <source>
        <dbReference type="Proteomes" id="UP000015106"/>
    </source>
</evidence>
<proteinExistence type="predicted"/>
<accession>A0A8R7PA01</accession>
<protein>
    <submittedName>
        <fullName evidence="2">Uncharacterized protein</fullName>
    </submittedName>
</protein>
<reference evidence="2" key="2">
    <citation type="submission" date="2018-03" db="EMBL/GenBank/DDBJ databases">
        <title>The Triticum urartu genome reveals the dynamic nature of wheat genome evolution.</title>
        <authorList>
            <person name="Ling H."/>
            <person name="Ma B."/>
            <person name="Shi X."/>
            <person name="Liu H."/>
            <person name="Dong L."/>
            <person name="Sun H."/>
            <person name="Cao Y."/>
            <person name="Gao Q."/>
            <person name="Zheng S."/>
            <person name="Li Y."/>
            <person name="Yu Y."/>
            <person name="Du H."/>
            <person name="Qi M."/>
            <person name="Li Y."/>
            <person name="Yu H."/>
            <person name="Cui Y."/>
            <person name="Wang N."/>
            <person name="Chen C."/>
            <person name="Wu H."/>
            <person name="Zhao Y."/>
            <person name="Zhang J."/>
            <person name="Li Y."/>
            <person name="Zhou W."/>
            <person name="Zhang B."/>
            <person name="Hu W."/>
            <person name="Eijk M."/>
            <person name="Tang J."/>
            <person name="Witsenboer H."/>
            <person name="Zhao S."/>
            <person name="Li Z."/>
            <person name="Zhang A."/>
            <person name="Wang D."/>
            <person name="Liang C."/>
        </authorList>
    </citation>
    <scope>NUCLEOTIDE SEQUENCE [LARGE SCALE GENOMIC DNA]</scope>
    <source>
        <strain evidence="2">cv. G1812</strain>
    </source>
</reference>
<evidence type="ECO:0000313" key="2">
    <source>
        <dbReference type="EnsemblPlants" id="TuG1812G0200000899.01.T01"/>
    </source>
</evidence>
<dbReference type="AlphaFoldDB" id="A0A8R7PA01"/>
<name>A0A8R7PA01_TRIUA</name>